<dbReference type="SUPFAM" id="SSF47699">
    <property type="entry name" value="Bifunctional inhibitor/lipid-transfer protein/seed storage 2S albumin"/>
    <property type="match status" value="1"/>
</dbReference>
<dbReference type="Proteomes" id="UP000231279">
    <property type="component" value="Unassembled WGS sequence"/>
</dbReference>
<evidence type="ECO:0000259" key="10">
    <source>
        <dbReference type="Pfam" id="PF14368"/>
    </source>
</evidence>
<dbReference type="InterPro" id="IPR036312">
    <property type="entry name" value="Bifun_inhib/LTP/seed_sf"/>
</dbReference>
<keyword evidence="12" id="KW-1185">Reference proteome</keyword>
<keyword evidence="4" id="KW-0472">Membrane</keyword>
<evidence type="ECO:0000256" key="2">
    <source>
        <dbReference type="ARBA" id="ARBA00009748"/>
    </source>
</evidence>
<comment type="similarity">
    <text evidence="2">Belongs to the plant LTP family.</text>
</comment>
<accession>A0A2G9HAB1</accession>
<dbReference type="EMBL" id="NKXS01002275">
    <property type="protein sequence ID" value="PIN14467.1"/>
    <property type="molecule type" value="Genomic_DNA"/>
</dbReference>
<comment type="caution">
    <text evidence="11">The sequence shown here is derived from an EMBL/GenBank/DDBJ whole genome shotgun (WGS) entry which is preliminary data.</text>
</comment>
<dbReference type="GO" id="GO:0005886">
    <property type="term" value="C:plasma membrane"/>
    <property type="evidence" value="ECO:0007669"/>
    <property type="project" value="UniProtKB-SubCell"/>
</dbReference>
<dbReference type="Gene3D" id="1.10.110.10">
    <property type="entry name" value="Plant lipid-transfer and hydrophobic proteins"/>
    <property type="match status" value="1"/>
</dbReference>
<evidence type="ECO:0000313" key="11">
    <source>
        <dbReference type="EMBL" id="PIN14467.1"/>
    </source>
</evidence>
<name>A0A2G9HAB1_9LAMI</name>
<keyword evidence="5 9" id="KW-0732">Signal</keyword>
<evidence type="ECO:0000256" key="6">
    <source>
        <dbReference type="ARBA" id="ARBA00023157"/>
    </source>
</evidence>
<dbReference type="Pfam" id="PF14368">
    <property type="entry name" value="LTP_2"/>
    <property type="match status" value="1"/>
</dbReference>
<evidence type="ECO:0000256" key="4">
    <source>
        <dbReference type="ARBA" id="ARBA00022622"/>
    </source>
</evidence>
<gene>
    <name evidence="11" type="ORF">CDL12_12901</name>
</gene>
<dbReference type="InterPro" id="IPR043325">
    <property type="entry name" value="LTSS"/>
</dbReference>
<comment type="subcellular location">
    <subcellularLocation>
        <location evidence="1">Cell membrane</location>
        <topology evidence="1">Lipid-anchor</topology>
        <topology evidence="1">GPI-anchor</topology>
    </subcellularLocation>
</comment>
<evidence type="ECO:0000256" key="8">
    <source>
        <dbReference type="ARBA" id="ARBA00023288"/>
    </source>
</evidence>
<dbReference type="PANTHER" id="PTHR33044">
    <property type="entry name" value="BIFUNCTIONAL INHIBITOR/LIPID-TRANSFER PROTEIN/SEED STORAGE 2S ALBUMIN SUPERFAMILY PROTEIN-RELATED"/>
    <property type="match status" value="1"/>
</dbReference>
<keyword evidence="7" id="KW-0325">Glycoprotein</keyword>
<keyword evidence="4" id="KW-0336">GPI-anchor</keyword>
<evidence type="ECO:0000313" key="12">
    <source>
        <dbReference type="Proteomes" id="UP000231279"/>
    </source>
</evidence>
<keyword evidence="3" id="KW-1003">Cell membrane</keyword>
<keyword evidence="8" id="KW-0449">Lipoprotein</keyword>
<feature type="domain" description="Bifunctional inhibitor/plant lipid transfer protein/seed storage helical" evidence="10">
    <location>
        <begin position="26"/>
        <end position="100"/>
    </location>
</feature>
<feature type="signal peptide" evidence="9">
    <location>
        <begin position="1"/>
        <end position="29"/>
    </location>
</feature>
<dbReference type="AlphaFoldDB" id="A0A2G9HAB1"/>
<reference evidence="12" key="1">
    <citation type="journal article" date="2018" name="Gigascience">
        <title>Genome assembly of the Pink Ipe (Handroanthus impetiginosus, Bignoniaceae), a highly valued, ecologically keystone Neotropical timber forest tree.</title>
        <authorList>
            <person name="Silva-Junior O.B."/>
            <person name="Grattapaglia D."/>
            <person name="Novaes E."/>
            <person name="Collevatti R.G."/>
        </authorList>
    </citation>
    <scope>NUCLEOTIDE SEQUENCE [LARGE SCALE GENOMIC DNA]</scope>
    <source>
        <strain evidence="12">cv. UFG-1</strain>
    </source>
</reference>
<feature type="chain" id="PRO_5013560519" description="Bifunctional inhibitor/plant lipid transfer protein/seed storage helical domain-containing protein" evidence="9">
    <location>
        <begin position="30"/>
        <end position="141"/>
    </location>
</feature>
<evidence type="ECO:0000256" key="9">
    <source>
        <dbReference type="SAM" id="SignalP"/>
    </source>
</evidence>
<sequence length="141" mass="14821">MAAIRRMPIFVALSIALTTILSLISIAESDCPLGSLRPCYAFIGSSLATPPPDCCRGVGNILQTQPLCLCDVLNIDGINRTRVLAIPKGCNLQSPPVSSCQAARNATQTPSVYAGYSTKISYSPLLSVLSALFCAGTFIVI</sequence>
<dbReference type="OrthoDB" id="911994at2759"/>
<keyword evidence="6" id="KW-1015">Disulfide bond</keyword>
<evidence type="ECO:0000256" key="5">
    <source>
        <dbReference type="ARBA" id="ARBA00022729"/>
    </source>
</evidence>
<organism evidence="11 12">
    <name type="scientific">Handroanthus impetiginosus</name>
    <dbReference type="NCBI Taxonomy" id="429701"/>
    <lineage>
        <taxon>Eukaryota</taxon>
        <taxon>Viridiplantae</taxon>
        <taxon>Streptophyta</taxon>
        <taxon>Embryophyta</taxon>
        <taxon>Tracheophyta</taxon>
        <taxon>Spermatophyta</taxon>
        <taxon>Magnoliopsida</taxon>
        <taxon>eudicotyledons</taxon>
        <taxon>Gunneridae</taxon>
        <taxon>Pentapetalae</taxon>
        <taxon>asterids</taxon>
        <taxon>lamiids</taxon>
        <taxon>Lamiales</taxon>
        <taxon>Bignoniaceae</taxon>
        <taxon>Crescentiina</taxon>
        <taxon>Tabebuia alliance</taxon>
        <taxon>Handroanthus</taxon>
    </lineage>
</organism>
<protein>
    <recommendedName>
        <fullName evidence="10">Bifunctional inhibitor/plant lipid transfer protein/seed storage helical domain-containing protein</fullName>
    </recommendedName>
</protein>
<dbReference type="InterPro" id="IPR016140">
    <property type="entry name" value="Bifunc_inhib/LTP/seed_store"/>
</dbReference>
<evidence type="ECO:0000256" key="1">
    <source>
        <dbReference type="ARBA" id="ARBA00004609"/>
    </source>
</evidence>
<proteinExistence type="inferred from homology"/>
<dbReference type="STRING" id="429701.A0A2G9HAB1"/>
<dbReference type="CDD" id="cd00010">
    <property type="entry name" value="AAI_LTSS"/>
    <property type="match status" value="1"/>
</dbReference>
<evidence type="ECO:0000256" key="3">
    <source>
        <dbReference type="ARBA" id="ARBA00022475"/>
    </source>
</evidence>
<evidence type="ECO:0000256" key="7">
    <source>
        <dbReference type="ARBA" id="ARBA00023180"/>
    </source>
</evidence>
<dbReference type="GO" id="GO:0098552">
    <property type="term" value="C:side of membrane"/>
    <property type="evidence" value="ECO:0007669"/>
    <property type="project" value="UniProtKB-KW"/>
</dbReference>